<protein>
    <submittedName>
        <fullName evidence="5">LacI family DNA-binding transcriptional regulator</fullName>
    </submittedName>
</protein>
<dbReference type="CDD" id="cd01575">
    <property type="entry name" value="PBP1_GntR"/>
    <property type="match status" value="1"/>
</dbReference>
<dbReference type="InterPro" id="IPR046335">
    <property type="entry name" value="LacI/GalR-like_sensor"/>
</dbReference>
<evidence type="ECO:0000313" key="5">
    <source>
        <dbReference type="EMBL" id="MFD2206998.1"/>
    </source>
</evidence>
<name>A0ABW5BLG2_9PROT</name>
<feature type="domain" description="HTH lacI-type" evidence="4">
    <location>
        <begin position="10"/>
        <end position="64"/>
    </location>
</feature>
<dbReference type="SUPFAM" id="SSF53822">
    <property type="entry name" value="Periplasmic binding protein-like I"/>
    <property type="match status" value="1"/>
</dbReference>
<dbReference type="Pfam" id="PF00356">
    <property type="entry name" value="LacI"/>
    <property type="match status" value="1"/>
</dbReference>
<comment type="caution">
    <text evidence="5">The sequence shown here is derived from an EMBL/GenBank/DDBJ whole genome shotgun (WGS) entry which is preliminary data.</text>
</comment>
<dbReference type="SMART" id="SM00354">
    <property type="entry name" value="HTH_LACI"/>
    <property type="match status" value="1"/>
</dbReference>
<keyword evidence="3" id="KW-0804">Transcription</keyword>
<dbReference type="Proteomes" id="UP001597294">
    <property type="component" value="Unassembled WGS sequence"/>
</dbReference>
<gene>
    <name evidence="5" type="ORF">ACFSKO_15330</name>
</gene>
<reference evidence="6" key="1">
    <citation type="journal article" date="2019" name="Int. J. Syst. Evol. Microbiol.">
        <title>The Global Catalogue of Microorganisms (GCM) 10K type strain sequencing project: providing services to taxonomists for standard genome sequencing and annotation.</title>
        <authorList>
            <consortium name="The Broad Institute Genomics Platform"/>
            <consortium name="The Broad Institute Genome Sequencing Center for Infectious Disease"/>
            <person name="Wu L."/>
            <person name="Ma J."/>
        </authorList>
    </citation>
    <scope>NUCLEOTIDE SEQUENCE [LARGE SCALE GENOMIC DNA]</scope>
    <source>
        <strain evidence="6">CGMCC 4.7192</strain>
    </source>
</reference>
<dbReference type="Gene3D" id="3.40.50.2300">
    <property type="match status" value="2"/>
</dbReference>
<keyword evidence="1" id="KW-0805">Transcription regulation</keyword>
<accession>A0ABW5BLG2</accession>
<dbReference type="InterPro" id="IPR000843">
    <property type="entry name" value="HTH_LacI"/>
</dbReference>
<organism evidence="5 6">
    <name type="scientific">Kiloniella antarctica</name>
    <dbReference type="NCBI Taxonomy" id="1550907"/>
    <lineage>
        <taxon>Bacteria</taxon>
        <taxon>Pseudomonadati</taxon>
        <taxon>Pseudomonadota</taxon>
        <taxon>Alphaproteobacteria</taxon>
        <taxon>Rhodospirillales</taxon>
        <taxon>Kiloniellaceae</taxon>
        <taxon>Kiloniella</taxon>
    </lineage>
</organism>
<dbReference type="PROSITE" id="PS50932">
    <property type="entry name" value="HTH_LACI_2"/>
    <property type="match status" value="1"/>
</dbReference>
<dbReference type="GO" id="GO:0003677">
    <property type="term" value="F:DNA binding"/>
    <property type="evidence" value="ECO:0007669"/>
    <property type="project" value="UniProtKB-KW"/>
</dbReference>
<dbReference type="PANTHER" id="PTHR30146:SF2">
    <property type="entry name" value="HTH-TYPE TRANSCRIPTIONAL REGULATOR GNTR"/>
    <property type="match status" value="1"/>
</dbReference>
<dbReference type="PROSITE" id="PS00356">
    <property type="entry name" value="HTH_LACI_1"/>
    <property type="match status" value="1"/>
</dbReference>
<keyword evidence="2 5" id="KW-0238">DNA-binding</keyword>
<dbReference type="InterPro" id="IPR010982">
    <property type="entry name" value="Lambda_DNA-bd_dom_sf"/>
</dbReference>
<dbReference type="SUPFAM" id="SSF47413">
    <property type="entry name" value="lambda repressor-like DNA-binding domains"/>
    <property type="match status" value="1"/>
</dbReference>
<proteinExistence type="predicted"/>
<evidence type="ECO:0000259" key="4">
    <source>
        <dbReference type="PROSITE" id="PS50932"/>
    </source>
</evidence>
<sequence>MGKRKGSGRATITDVAEHAKVGAITVSRMLRDPSKVSDKLRTRIEQSITTLNYTPDPKARALASGQADIIGVLIPSISNNVFADTLRAIHDGIKGTPYQVLIGNTRYDPQEEDRLISLFLGHRPAALIVAGIDQSEKSVNLLYEAKIPIVQIYETGDKPIDMNIGLSHIAAGQAMTEHLLEQSFCKIGYLAARMDPRMERRLESYRSMLKPLDLYDPRRVILTEKASSVNCGRTLMRKLLDNAPDTDAVICANDDIALGALFECQSQGILVPDQIGLIGFNDFEMMSAAYPSLTSVRTNRYKIGQLAIEAIFQRLKGETPEHNQIDIGFDLIQRDSTTRK</sequence>
<dbReference type="RefSeq" id="WP_380253195.1">
    <property type="nucleotide sequence ID" value="NZ_JBHUII010000010.1"/>
</dbReference>
<dbReference type="InterPro" id="IPR028082">
    <property type="entry name" value="Peripla_BP_I"/>
</dbReference>
<dbReference type="Gene3D" id="1.10.260.40">
    <property type="entry name" value="lambda repressor-like DNA-binding domains"/>
    <property type="match status" value="1"/>
</dbReference>
<evidence type="ECO:0000256" key="3">
    <source>
        <dbReference type="ARBA" id="ARBA00023163"/>
    </source>
</evidence>
<dbReference type="CDD" id="cd01392">
    <property type="entry name" value="HTH_LacI"/>
    <property type="match status" value="1"/>
</dbReference>
<evidence type="ECO:0000313" key="6">
    <source>
        <dbReference type="Proteomes" id="UP001597294"/>
    </source>
</evidence>
<keyword evidence="6" id="KW-1185">Reference proteome</keyword>
<dbReference type="PANTHER" id="PTHR30146">
    <property type="entry name" value="LACI-RELATED TRANSCRIPTIONAL REPRESSOR"/>
    <property type="match status" value="1"/>
</dbReference>
<evidence type="ECO:0000256" key="1">
    <source>
        <dbReference type="ARBA" id="ARBA00023015"/>
    </source>
</evidence>
<evidence type="ECO:0000256" key="2">
    <source>
        <dbReference type="ARBA" id="ARBA00023125"/>
    </source>
</evidence>
<dbReference type="EMBL" id="JBHUII010000010">
    <property type="protein sequence ID" value="MFD2206998.1"/>
    <property type="molecule type" value="Genomic_DNA"/>
</dbReference>
<dbReference type="Pfam" id="PF13377">
    <property type="entry name" value="Peripla_BP_3"/>
    <property type="match status" value="1"/>
</dbReference>